<dbReference type="GO" id="GO:0043565">
    <property type="term" value="F:sequence-specific DNA binding"/>
    <property type="evidence" value="ECO:0007669"/>
    <property type="project" value="InterPro"/>
</dbReference>
<dbReference type="Pfam" id="PF13404">
    <property type="entry name" value="HTH_AsnC-type"/>
    <property type="match status" value="2"/>
</dbReference>
<evidence type="ECO:0000259" key="4">
    <source>
        <dbReference type="PROSITE" id="PS50956"/>
    </source>
</evidence>
<keyword evidence="6" id="KW-1185">Reference proteome</keyword>
<organism evidence="5 6">
    <name type="scientific">Nocardia cerradoensis</name>
    <dbReference type="NCBI Taxonomy" id="85688"/>
    <lineage>
        <taxon>Bacteria</taxon>
        <taxon>Bacillati</taxon>
        <taxon>Actinomycetota</taxon>
        <taxon>Actinomycetes</taxon>
        <taxon>Mycobacteriales</taxon>
        <taxon>Nocardiaceae</taxon>
        <taxon>Nocardia</taxon>
    </lineage>
</organism>
<dbReference type="AlphaFoldDB" id="A0A231H8E3"/>
<dbReference type="Pfam" id="PF01037">
    <property type="entry name" value="AsnC_trans_reg"/>
    <property type="match status" value="2"/>
</dbReference>
<reference evidence="5 6" key="1">
    <citation type="submission" date="2017-07" db="EMBL/GenBank/DDBJ databases">
        <title>First draft Genome Sequence of Nocardia cerradoensis isolated from human infection.</title>
        <authorList>
            <person name="Carrasco G."/>
        </authorList>
    </citation>
    <scope>NUCLEOTIDE SEQUENCE [LARGE SCALE GENOMIC DNA]</scope>
    <source>
        <strain evidence="5 6">CNM20130759</strain>
    </source>
</reference>
<dbReference type="SUPFAM" id="SSF46785">
    <property type="entry name" value="Winged helix' DNA-binding domain"/>
    <property type="match status" value="2"/>
</dbReference>
<evidence type="ECO:0000256" key="2">
    <source>
        <dbReference type="ARBA" id="ARBA00023125"/>
    </source>
</evidence>
<dbReference type="PANTHER" id="PTHR30154:SF34">
    <property type="entry name" value="TRANSCRIPTIONAL REGULATOR AZLB"/>
    <property type="match status" value="1"/>
</dbReference>
<dbReference type="InterPro" id="IPR011008">
    <property type="entry name" value="Dimeric_a/b-barrel"/>
</dbReference>
<keyword evidence="3" id="KW-0804">Transcription</keyword>
<dbReference type="Proteomes" id="UP000215506">
    <property type="component" value="Unassembled WGS sequence"/>
</dbReference>
<sequence>MLYRDGVPTTRTDDGILALDNVDRALIARLRRDGRESSRSLAVALAVNEATVAGRLRRMEEAAIMRVVAVTDMRLFGHCEFAIAQIHTSGRPLNEVASDLAALPEAVSVTTCTGRCDAIVPIMGRDKSHLGELFGSVLPGVEGVEKVRGSMALDVVKYDSSWALLSADPGSIPQTEPGETVDALDLDIIHILQLAARRSNRSIATELGVSEGTVRSRIKRMLAQRIFRIQAVSDVVAFGLGAHAFVGIRTHAGAVDIVAKALAAREDVAQLTRTLGDFDLMAVLVTSNREVLANAVLHEISQLPGLRNTETFDTCATLKHTYAWTWMV</sequence>
<keyword evidence="1" id="KW-0805">Transcription regulation</keyword>
<dbReference type="InterPro" id="IPR000485">
    <property type="entry name" value="AsnC-type_HTH_dom"/>
</dbReference>
<dbReference type="EMBL" id="NGAF01000005">
    <property type="protein sequence ID" value="OXR45141.1"/>
    <property type="molecule type" value="Genomic_DNA"/>
</dbReference>
<feature type="domain" description="HTH asnC-type" evidence="4">
    <location>
        <begin position="181"/>
        <end position="241"/>
    </location>
</feature>
<name>A0A231H8E3_9NOCA</name>
<accession>A0A231H8E3</accession>
<protein>
    <recommendedName>
        <fullName evidence="4">HTH asnC-type domain-containing protein</fullName>
    </recommendedName>
</protein>
<dbReference type="PANTHER" id="PTHR30154">
    <property type="entry name" value="LEUCINE-RESPONSIVE REGULATORY PROTEIN"/>
    <property type="match status" value="1"/>
</dbReference>
<evidence type="ECO:0000256" key="1">
    <source>
        <dbReference type="ARBA" id="ARBA00023015"/>
    </source>
</evidence>
<dbReference type="InterPro" id="IPR019887">
    <property type="entry name" value="Tscrpt_reg_AsnC/Lrp_C"/>
</dbReference>
<dbReference type="SUPFAM" id="SSF54909">
    <property type="entry name" value="Dimeric alpha+beta barrel"/>
    <property type="match status" value="2"/>
</dbReference>
<dbReference type="PRINTS" id="PR00033">
    <property type="entry name" value="HTHASNC"/>
</dbReference>
<dbReference type="Gene3D" id="3.30.70.920">
    <property type="match status" value="2"/>
</dbReference>
<dbReference type="InterPro" id="IPR036390">
    <property type="entry name" value="WH_DNA-bd_sf"/>
</dbReference>
<comment type="caution">
    <text evidence="5">The sequence shown here is derived from an EMBL/GenBank/DDBJ whole genome shotgun (WGS) entry which is preliminary data.</text>
</comment>
<evidence type="ECO:0000256" key="3">
    <source>
        <dbReference type="ARBA" id="ARBA00023163"/>
    </source>
</evidence>
<dbReference type="GO" id="GO:0043200">
    <property type="term" value="P:response to amino acid"/>
    <property type="evidence" value="ECO:0007669"/>
    <property type="project" value="TreeGrafter"/>
</dbReference>
<dbReference type="InterPro" id="IPR019888">
    <property type="entry name" value="Tscrpt_reg_AsnC-like"/>
</dbReference>
<evidence type="ECO:0000313" key="5">
    <source>
        <dbReference type="EMBL" id="OXR45141.1"/>
    </source>
</evidence>
<dbReference type="SMART" id="SM00344">
    <property type="entry name" value="HTH_ASNC"/>
    <property type="match status" value="2"/>
</dbReference>
<evidence type="ECO:0000313" key="6">
    <source>
        <dbReference type="Proteomes" id="UP000215506"/>
    </source>
</evidence>
<dbReference type="PROSITE" id="PS50956">
    <property type="entry name" value="HTH_ASNC_2"/>
    <property type="match status" value="1"/>
</dbReference>
<gene>
    <name evidence="5" type="ORF">B7C42_03098</name>
</gene>
<dbReference type="InterPro" id="IPR036388">
    <property type="entry name" value="WH-like_DNA-bd_sf"/>
</dbReference>
<dbReference type="GO" id="GO:0005829">
    <property type="term" value="C:cytosol"/>
    <property type="evidence" value="ECO:0007669"/>
    <property type="project" value="TreeGrafter"/>
</dbReference>
<proteinExistence type="predicted"/>
<dbReference type="Gene3D" id="1.10.10.10">
    <property type="entry name" value="Winged helix-like DNA-binding domain superfamily/Winged helix DNA-binding domain"/>
    <property type="match status" value="2"/>
</dbReference>
<keyword evidence="2" id="KW-0238">DNA-binding</keyword>